<dbReference type="PROSITE" id="PS51450">
    <property type="entry name" value="LRR"/>
    <property type="match status" value="2"/>
</dbReference>
<dbReference type="GO" id="GO:0005737">
    <property type="term" value="C:cytoplasm"/>
    <property type="evidence" value="ECO:0007669"/>
    <property type="project" value="TreeGrafter"/>
</dbReference>
<gene>
    <name evidence="4" type="ORF">M23134_08197</name>
</gene>
<dbReference type="InterPro" id="IPR032675">
    <property type="entry name" value="LRR_dom_sf"/>
</dbReference>
<dbReference type="Pfam" id="PF23598">
    <property type="entry name" value="LRR_14"/>
    <property type="match status" value="1"/>
</dbReference>
<accession>A1ZH98</accession>
<dbReference type="Proteomes" id="UP000004095">
    <property type="component" value="Unassembled WGS sequence"/>
</dbReference>
<evidence type="ECO:0000256" key="1">
    <source>
        <dbReference type="ARBA" id="ARBA00022614"/>
    </source>
</evidence>
<comment type="caution">
    <text evidence="4">The sequence shown here is derived from an EMBL/GenBank/DDBJ whole genome shotgun (WGS) entry which is preliminary data.</text>
</comment>
<dbReference type="PANTHER" id="PTHR48051:SF54">
    <property type="entry name" value="LEUCINE-RICH REPEAT-CONTAINING PROTEIN"/>
    <property type="match status" value="1"/>
</dbReference>
<dbReference type="SUPFAM" id="SSF52058">
    <property type="entry name" value="L domain-like"/>
    <property type="match status" value="1"/>
</dbReference>
<protein>
    <submittedName>
        <fullName evidence="4">Leucine-rich repeat containing protein</fullName>
    </submittedName>
</protein>
<keyword evidence="2" id="KW-0677">Repeat</keyword>
<dbReference type="Gene3D" id="3.80.10.10">
    <property type="entry name" value="Ribonuclease Inhibitor"/>
    <property type="match status" value="1"/>
</dbReference>
<organism evidence="4 5">
    <name type="scientific">Microscilla marina ATCC 23134</name>
    <dbReference type="NCBI Taxonomy" id="313606"/>
    <lineage>
        <taxon>Bacteria</taxon>
        <taxon>Pseudomonadati</taxon>
        <taxon>Bacteroidota</taxon>
        <taxon>Cytophagia</taxon>
        <taxon>Cytophagales</taxon>
        <taxon>Microscillaceae</taxon>
        <taxon>Microscilla</taxon>
    </lineage>
</organism>
<evidence type="ECO:0000259" key="3">
    <source>
        <dbReference type="Pfam" id="PF23598"/>
    </source>
</evidence>
<evidence type="ECO:0000313" key="4">
    <source>
        <dbReference type="EMBL" id="EAY30368.1"/>
    </source>
</evidence>
<dbReference type="eggNOG" id="COG4886">
    <property type="taxonomic scope" value="Bacteria"/>
</dbReference>
<dbReference type="InterPro" id="IPR050216">
    <property type="entry name" value="LRR_domain-containing"/>
</dbReference>
<keyword evidence="1" id="KW-0433">Leucine-rich repeat</keyword>
<dbReference type="EMBL" id="AAWS01000007">
    <property type="protein sequence ID" value="EAY30368.1"/>
    <property type="molecule type" value="Genomic_DNA"/>
</dbReference>
<dbReference type="OrthoDB" id="901479at2"/>
<dbReference type="InterPro" id="IPR003591">
    <property type="entry name" value="Leu-rich_rpt_typical-subtyp"/>
</dbReference>
<feature type="domain" description="Disease resistance R13L4/SHOC-2-like LRR" evidence="3">
    <location>
        <begin position="164"/>
        <end position="252"/>
    </location>
</feature>
<dbReference type="SMART" id="SM00369">
    <property type="entry name" value="LRR_TYP"/>
    <property type="match status" value="3"/>
</dbReference>
<dbReference type="PANTHER" id="PTHR48051">
    <property type="match status" value="1"/>
</dbReference>
<evidence type="ECO:0000256" key="2">
    <source>
        <dbReference type="ARBA" id="ARBA00022737"/>
    </source>
</evidence>
<dbReference type="InterPro" id="IPR001611">
    <property type="entry name" value="Leu-rich_rpt"/>
</dbReference>
<evidence type="ECO:0000313" key="5">
    <source>
        <dbReference type="Proteomes" id="UP000004095"/>
    </source>
</evidence>
<proteinExistence type="predicted"/>
<reference evidence="4 5" key="1">
    <citation type="submission" date="2007-01" db="EMBL/GenBank/DDBJ databases">
        <authorList>
            <person name="Haygood M."/>
            <person name="Podell S."/>
            <person name="Anderson C."/>
            <person name="Hopkinson B."/>
            <person name="Roe K."/>
            <person name="Barbeau K."/>
            <person name="Gaasterland T."/>
            <person name="Ferriera S."/>
            <person name="Johnson J."/>
            <person name="Kravitz S."/>
            <person name="Beeson K."/>
            <person name="Sutton G."/>
            <person name="Rogers Y.-H."/>
            <person name="Friedman R."/>
            <person name="Frazier M."/>
            <person name="Venter J.C."/>
        </authorList>
    </citation>
    <scope>NUCLEOTIDE SEQUENCE [LARGE SCALE GENOMIC DNA]</scope>
    <source>
        <strain evidence="4 5">ATCC 23134</strain>
    </source>
</reference>
<dbReference type="RefSeq" id="WP_002695343.1">
    <property type="nucleotide sequence ID" value="NZ_AAWS01000007.1"/>
</dbReference>
<keyword evidence="5" id="KW-1185">Reference proteome</keyword>
<name>A1ZH98_MICM2</name>
<dbReference type="InterPro" id="IPR055414">
    <property type="entry name" value="LRR_R13L4/SHOC2-like"/>
</dbReference>
<sequence>MGLFNRKSRVEYIHEAIKQHEDIHREYDQKKIKKITKDFDKAFKDLKKNGTPDELKSLLAYHYPFHCWQYGLTDMKETIINTQEMAVNLPEIGYIPPEIGQFINLNTLVIYGRVHSITEELQKLNKLQVLSIVYDGDFPEVIVKLESLEELVLTHSTIRNPHPKITELKQLKILQLNHTNIDEISVEITQISNLEKLGLIRNNITSIPSSIVNLTKLKELNLAYNPITNIPMNIGLLKQLKYLSLKKANLSNEQKEFLRNSLPNASIIF</sequence>
<dbReference type="AlphaFoldDB" id="A1ZH98"/>